<evidence type="ECO:0000313" key="3">
    <source>
        <dbReference type="EMBL" id="KIM93560.1"/>
    </source>
</evidence>
<gene>
    <name evidence="3" type="ORF">OIDMADRAFT_46183</name>
</gene>
<feature type="domain" description="Cupin type-2" evidence="2">
    <location>
        <begin position="5"/>
        <end position="74"/>
    </location>
</feature>
<dbReference type="InParanoid" id="A0A0C3GBK3"/>
<dbReference type="AlphaFoldDB" id="A0A0C3GBK3"/>
<dbReference type="InterPro" id="IPR051610">
    <property type="entry name" value="GPI/OXD"/>
</dbReference>
<dbReference type="PANTHER" id="PTHR35848:SF6">
    <property type="entry name" value="CUPIN TYPE-2 DOMAIN-CONTAINING PROTEIN"/>
    <property type="match status" value="1"/>
</dbReference>
<organism evidence="3 4">
    <name type="scientific">Oidiodendron maius (strain Zn)</name>
    <dbReference type="NCBI Taxonomy" id="913774"/>
    <lineage>
        <taxon>Eukaryota</taxon>
        <taxon>Fungi</taxon>
        <taxon>Dikarya</taxon>
        <taxon>Ascomycota</taxon>
        <taxon>Pezizomycotina</taxon>
        <taxon>Leotiomycetes</taxon>
        <taxon>Leotiomycetes incertae sedis</taxon>
        <taxon>Myxotrichaceae</taxon>
        <taxon>Oidiodendron</taxon>
    </lineage>
</organism>
<dbReference type="OrthoDB" id="4540633at2759"/>
<feature type="domain" description="Cupin type-2" evidence="2">
    <location>
        <begin position="170"/>
        <end position="222"/>
    </location>
</feature>
<dbReference type="SUPFAM" id="SSF51182">
    <property type="entry name" value="RmlC-like cupins"/>
    <property type="match status" value="1"/>
</dbReference>
<dbReference type="EMBL" id="KN832894">
    <property type="protein sequence ID" value="KIM93560.1"/>
    <property type="molecule type" value="Genomic_DNA"/>
</dbReference>
<reference evidence="4" key="2">
    <citation type="submission" date="2015-01" db="EMBL/GenBank/DDBJ databases">
        <title>Evolutionary Origins and Diversification of the Mycorrhizal Mutualists.</title>
        <authorList>
            <consortium name="DOE Joint Genome Institute"/>
            <consortium name="Mycorrhizal Genomics Consortium"/>
            <person name="Kohler A."/>
            <person name="Kuo A."/>
            <person name="Nagy L.G."/>
            <person name="Floudas D."/>
            <person name="Copeland A."/>
            <person name="Barry K.W."/>
            <person name="Cichocki N."/>
            <person name="Veneault-Fourrey C."/>
            <person name="LaButti K."/>
            <person name="Lindquist E.A."/>
            <person name="Lipzen A."/>
            <person name="Lundell T."/>
            <person name="Morin E."/>
            <person name="Murat C."/>
            <person name="Riley R."/>
            <person name="Ohm R."/>
            <person name="Sun H."/>
            <person name="Tunlid A."/>
            <person name="Henrissat B."/>
            <person name="Grigoriev I.V."/>
            <person name="Hibbett D.S."/>
            <person name="Martin F."/>
        </authorList>
    </citation>
    <scope>NUCLEOTIDE SEQUENCE [LARGE SCALE GENOMIC DNA]</scope>
    <source>
        <strain evidence="4">Zn</strain>
    </source>
</reference>
<accession>A0A0C3GBK3</accession>
<sequence>MSVGLMYLDVGNRQRGLHYHSVTEIYVILKGQVLGWDGKHEEHIAGPMDCIYIPAGVPHGVRTYGTEEVEVIWLHDQIEKKGTTVYYTMEEKITVPQTSDISVIKFNDLEPRWTGPNVKEPGHLHWLLNWVGGKQGFTNFNPEHAAPSDQIFMGLMVILPAQKQVSKSGTSAELYIIMRGKALVDVGNGNEELGRLDALYLPAESPRTIRNHGDEPVYIMWIHEKPQAV</sequence>
<dbReference type="InterPro" id="IPR011051">
    <property type="entry name" value="RmlC_Cupin_sf"/>
</dbReference>
<dbReference type="Gene3D" id="2.60.120.10">
    <property type="entry name" value="Jelly Rolls"/>
    <property type="match status" value="2"/>
</dbReference>
<dbReference type="GO" id="GO:0046872">
    <property type="term" value="F:metal ion binding"/>
    <property type="evidence" value="ECO:0007669"/>
    <property type="project" value="UniProtKB-KW"/>
</dbReference>
<dbReference type="HOGENOM" id="CLU_078276_0_0_1"/>
<evidence type="ECO:0000259" key="2">
    <source>
        <dbReference type="Pfam" id="PF07883"/>
    </source>
</evidence>
<proteinExistence type="predicted"/>
<evidence type="ECO:0000313" key="4">
    <source>
        <dbReference type="Proteomes" id="UP000054321"/>
    </source>
</evidence>
<keyword evidence="1" id="KW-0479">Metal-binding</keyword>
<dbReference type="InterPro" id="IPR014710">
    <property type="entry name" value="RmlC-like_jellyroll"/>
</dbReference>
<name>A0A0C3GBK3_OIDMZ</name>
<keyword evidence="4" id="KW-1185">Reference proteome</keyword>
<protein>
    <recommendedName>
        <fullName evidence="2">Cupin type-2 domain-containing protein</fullName>
    </recommendedName>
</protein>
<dbReference type="Proteomes" id="UP000054321">
    <property type="component" value="Unassembled WGS sequence"/>
</dbReference>
<dbReference type="PANTHER" id="PTHR35848">
    <property type="entry name" value="OXALATE-BINDING PROTEIN"/>
    <property type="match status" value="1"/>
</dbReference>
<dbReference type="InterPro" id="IPR013096">
    <property type="entry name" value="Cupin_2"/>
</dbReference>
<reference evidence="3 4" key="1">
    <citation type="submission" date="2014-04" db="EMBL/GenBank/DDBJ databases">
        <authorList>
            <consortium name="DOE Joint Genome Institute"/>
            <person name="Kuo A."/>
            <person name="Martino E."/>
            <person name="Perotto S."/>
            <person name="Kohler A."/>
            <person name="Nagy L.G."/>
            <person name="Floudas D."/>
            <person name="Copeland A."/>
            <person name="Barry K.W."/>
            <person name="Cichocki N."/>
            <person name="Veneault-Fourrey C."/>
            <person name="LaButti K."/>
            <person name="Lindquist E.A."/>
            <person name="Lipzen A."/>
            <person name="Lundell T."/>
            <person name="Morin E."/>
            <person name="Murat C."/>
            <person name="Sun H."/>
            <person name="Tunlid A."/>
            <person name="Henrissat B."/>
            <person name="Grigoriev I.V."/>
            <person name="Hibbett D.S."/>
            <person name="Martin F."/>
            <person name="Nordberg H.P."/>
            <person name="Cantor M.N."/>
            <person name="Hua S.X."/>
        </authorList>
    </citation>
    <scope>NUCLEOTIDE SEQUENCE [LARGE SCALE GENOMIC DNA]</scope>
    <source>
        <strain evidence="3 4">Zn</strain>
    </source>
</reference>
<dbReference type="Pfam" id="PF07883">
    <property type="entry name" value="Cupin_2"/>
    <property type="match status" value="2"/>
</dbReference>
<evidence type="ECO:0000256" key="1">
    <source>
        <dbReference type="ARBA" id="ARBA00022723"/>
    </source>
</evidence>